<protein>
    <submittedName>
        <fullName evidence="2">Uncharacterized protein</fullName>
    </submittedName>
</protein>
<accession>A0AAD5WZY0</accession>
<keyword evidence="1" id="KW-1133">Transmembrane helix</keyword>
<organism evidence="2 3">
    <name type="scientific">Rhizophlyctis rosea</name>
    <dbReference type="NCBI Taxonomy" id="64517"/>
    <lineage>
        <taxon>Eukaryota</taxon>
        <taxon>Fungi</taxon>
        <taxon>Fungi incertae sedis</taxon>
        <taxon>Chytridiomycota</taxon>
        <taxon>Chytridiomycota incertae sedis</taxon>
        <taxon>Chytridiomycetes</taxon>
        <taxon>Rhizophlyctidales</taxon>
        <taxon>Rhizophlyctidaceae</taxon>
        <taxon>Rhizophlyctis</taxon>
    </lineage>
</organism>
<dbReference type="EMBL" id="JADGJD010001882">
    <property type="protein sequence ID" value="KAJ3036961.1"/>
    <property type="molecule type" value="Genomic_DNA"/>
</dbReference>
<keyword evidence="1" id="KW-0812">Transmembrane</keyword>
<proteinExistence type="predicted"/>
<feature type="transmembrane region" description="Helical" evidence="1">
    <location>
        <begin position="67"/>
        <end position="88"/>
    </location>
</feature>
<comment type="caution">
    <text evidence="2">The sequence shown here is derived from an EMBL/GenBank/DDBJ whole genome shotgun (WGS) entry which is preliminary data.</text>
</comment>
<keyword evidence="3" id="KW-1185">Reference proteome</keyword>
<evidence type="ECO:0000313" key="2">
    <source>
        <dbReference type="EMBL" id="KAJ3036961.1"/>
    </source>
</evidence>
<name>A0AAD5WZY0_9FUNG</name>
<evidence type="ECO:0000313" key="3">
    <source>
        <dbReference type="Proteomes" id="UP001212841"/>
    </source>
</evidence>
<gene>
    <name evidence="2" type="ORF">HK097_003663</name>
</gene>
<dbReference type="AlphaFoldDB" id="A0AAD5WZY0"/>
<sequence>MNPLLRTVTRVAARPQPAIQRRFASTGNNTYLSTNTIRELLPDLKITSETTLGEIYEKAFKNYRSRMIWPVIGWAGLMYYIFNTPYISEAEKKQLRARDDYLKSLEYHDEE</sequence>
<reference evidence="2" key="1">
    <citation type="submission" date="2020-05" db="EMBL/GenBank/DDBJ databases">
        <title>Phylogenomic resolution of chytrid fungi.</title>
        <authorList>
            <person name="Stajich J.E."/>
            <person name="Amses K."/>
            <person name="Simmons R."/>
            <person name="Seto K."/>
            <person name="Myers J."/>
            <person name="Bonds A."/>
            <person name="Quandt C.A."/>
            <person name="Barry K."/>
            <person name="Liu P."/>
            <person name="Grigoriev I."/>
            <person name="Longcore J.E."/>
            <person name="James T.Y."/>
        </authorList>
    </citation>
    <scope>NUCLEOTIDE SEQUENCE</scope>
    <source>
        <strain evidence="2">JEL0318</strain>
    </source>
</reference>
<evidence type="ECO:0000256" key="1">
    <source>
        <dbReference type="SAM" id="Phobius"/>
    </source>
</evidence>
<keyword evidence="1" id="KW-0472">Membrane</keyword>
<dbReference type="Proteomes" id="UP001212841">
    <property type="component" value="Unassembled WGS sequence"/>
</dbReference>